<name>A0A979FPL4_HYAAZ</name>
<dbReference type="OrthoDB" id="6364758at2759"/>
<gene>
    <name evidence="3" type="primary">LOC125178577</name>
</gene>
<dbReference type="InterPro" id="IPR032675">
    <property type="entry name" value="LRR_dom_sf"/>
</dbReference>
<proteinExistence type="predicted"/>
<sequence>MEPEDDNTWSEMGAVFPLTELHSVCCVPGCRGVFETLHPSTVYNKRPSEISFLSTRPSDSPKASRISGRTRCEPKHFRRYDTVSCVVKSLHDSRSNSPQIMSNALRDHDADPSSRLLRPKDDEVPTLSQLSIEKVSRLVVQVLKAETPHETYKQVGTWLCRLQVGVDSVVWRVQQIRPPWLPVDLHWVEVEPDPLLLLLAYIPQLRTLSYTPLPHTLPTLSALLCGLPHLTRLQLRHTADDTMMRMVGRSCPSLQVLCVKGSRSVSDAGLRYMVLKPGASSRCAWRFLYRRWKELKPVLVSSQHQREYASLPPVPAVAAHQRTELAGALRHLDLRGTKVTMSGARWAAKCAPQAHLLLLSSSASHSLTSRTKRYHSLEEQQPDLFLLPPT</sequence>
<feature type="region of interest" description="Disordered" evidence="1">
    <location>
        <begin position="93"/>
        <end position="120"/>
    </location>
</feature>
<reference evidence="3" key="1">
    <citation type="submission" date="2025-08" db="UniProtKB">
        <authorList>
            <consortium name="RefSeq"/>
        </authorList>
    </citation>
    <scope>IDENTIFICATION</scope>
    <source>
        <tissue evidence="3">Whole organism</tissue>
    </source>
</reference>
<dbReference type="KEGG" id="hazt:125178577"/>
<evidence type="ECO:0000313" key="3">
    <source>
        <dbReference type="RefSeq" id="XP_047738637.1"/>
    </source>
</evidence>
<accession>A0A979FPL4</accession>
<dbReference type="Gene3D" id="3.80.10.10">
    <property type="entry name" value="Ribonuclease Inhibitor"/>
    <property type="match status" value="1"/>
</dbReference>
<feature type="compositionally biased region" description="Basic and acidic residues" evidence="1">
    <location>
        <begin position="105"/>
        <end position="120"/>
    </location>
</feature>
<dbReference type="GeneID" id="125178577"/>
<protein>
    <submittedName>
        <fullName evidence="3">Uncharacterized protein LOC125178577</fullName>
    </submittedName>
</protein>
<dbReference type="RefSeq" id="XP_047738637.1">
    <property type="nucleotide sequence ID" value="XM_047882681.1"/>
</dbReference>
<organism evidence="2 3">
    <name type="scientific">Hyalella azteca</name>
    <name type="common">Amphipod</name>
    <dbReference type="NCBI Taxonomy" id="294128"/>
    <lineage>
        <taxon>Eukaryota</taxon>
        <taxon>Metazoa</taxon>
        <taxon>Ecdysozoa</taxon>
        <taxon>Arthropoda</taxon>
        <taxon>Crustacea</taxon>
        <taxon>Multicrustacea</taxon>
        <taxon>Malacostraca</taxon>
        <taxon>Eumalacostraca</taxon>
        <taxon>Peracarida</taxon>
        <taxon>Amphipoda</taxon>
        <taxon>Senticaudata</taxon>
        <taxon>Talitrida</taxon>
        <taxon>Talitroidea</taxon>
        <taxon>Hyalellidae</taxon>
        <taxon>Hyalella</taxon>
    </lineage>
</organism>
<evidence type="ECO:0000256" key="1">
    <source>
        <dbReference type="SAM" id="MobiDB-lite"/>
    </source>
</evidence>
<dbReference type="Proteomes" id="UP000694843">
    <property type="component" value="Unplaced"/>
</dbReference>
<dbReference type="SUPFAM" id="SSF52047">
    <property type="entry name" value="RNI-like"/>
    <property type="match status" value="1"/>
</dbReference>
<evidence type="ECO:0000313" key="2">
    <source>
        <dbReference type="Proteomes" id="UP000694843"/>
    </source>
</evidence>
<dbReference type="AlphaFoldDB" id="A0A979FPL4"/>
<keyword evidence="2" id="KW-1185">Reference proteome</keyword>